<gene>
    <name evidence="1" type="ORF">BN424_2513</name>
</gene>
<protein>
    <submittedName>
        <fullName evidence="1">Uncharacterized protein</fullName>
    </submittedName>
</protein>
<dbReference type="KEGG" id="cml:BN424_2513"/>
<dbReference type="AlphaFoldDB" id="K8E5E9"/>
<dbReference type="Proteomes" id="UP000000212">
    <property type="component" value="Chromosome"/>
</dbReference>
<dbReference type="RefSeq" id="WP_015077036.1">
    <property type="nucleotide sequence ID" value="NC_019425.2"/>
</dbReference>
<reference evidence="2" key="1">
    <citation type="journal article" date="2013" name="Genome Announc.">
        <title>Complete Chromosome Sequence of Carnobacterium maltaromaticum LMA 28.</title>
        <authorList>
            <person name="Cailliez-Grimal C."/>
            <person name="Chaillou S."/>
            <person name="Anba-Mondoloni J."/>
            <person name="Loux V."/>
            <person name="Afzal M.I."/>
            <person name="Rahman A."/>
            <person name="Kergourlay G."/>
            <person name="Champomier-Verges M.C."/>
            <person name="Zagorec M."/>
            <person name="Dalgaard P."/>
            <person name="Leisner J.J."/>
            <person name="Prevost H."/>
            <person name="Revol-Junelles A.M."/>
            <person name="Borges F."/>
        </authorList>
    </citation>
    <scope>NUCLEOTIDE SEQUENCE</scope>
    <source>
        <strain evidence="2">LMA28</strain>
    </source>
</reference>
<keyword evidence="2" id="KW-1185">Reference proteome</keyword>
<evidence type="ECO:0000313" key="2">
    <source>
        <dbReference type="Proteomes" id="UP000000212"/>
    </source>
</evidence>
<proteinExistence type="predicted"/>
<dbReference type="EMBL" id="HE999757">
    <property type="protein sequence ID" value="CCO11952.2"/>
    <property type="molecule type" value="Genomic_DNA"/>
</dbReference>
<dbReference type="STRING" id="1234679.BN424_2513"/>
<organism evidence="1 2">
    <name type="scientific">Carnobacterium maltaromaticum LMA28</name>
    <dbReference type="NCBI Taxonomy" id="1234679"/>
    <lineage>
        <taxon>Bacteria</taxon>
        <taxon>Bacillati</taxon>
        <taxon>Bacillota</taxon>
        <taxon>Bacilli</taxon>
        <taxon>Lactobacillales</taxon>
        <taxon>Carnobacteriaceae</taxon>
        <taxon>Carnobacterium</taxon>
    </lineage>
</organism>
<sequence>MVLIKSMNYSGDMCYYSSIKNNNMENLKRTDVPYHWADDLFASRG</sequence>
<accession>K8E5E9</accession>
<dbReference type="HOGENOM" id="CLU_3197587_0_0_9"/>
<evidence type="ECO:0000313" key="1">
    <source>
        <dbReference type="EMBL" id="CCO11952.2"/>
    </source>
</evidence>
<name>K8E5E9_CARML</name>